<feature type="non-terminal residue" evidence="2">
    <location>
        <position position="210"/>
    </location>
</feature>
<name>A0A0F8YNJ6_9ZZZZ</name>
<sequence length="210" mass="24431">MNSKKLSILLLNISNYDPAYPARTEIIELYGNKFPQFGHNITWINPGNTNEILKRKFKDVNIYVVPSVPYTVSKSFLKKGFNIITHSLKKIKLVIEIIKISNIDIIQTRDNVFDGLIALKIRKKYNIPFVYQLNFIQLETNLDYSNKSVLLALYKKFSLVILNYILKKADVILPISTYMQNYLKKKNFEEQKIFTLPMGVNSKTFSPNQK</sequence>
<evidence type="ECO:0000313" key="2">
    <source>
        <dbReference type="EMBL" id="KKK55744.1"/>
    </source>
</evidence>
<evidence type="ECO:0000259" key="1">
    <source>
        <dbReference type="Pfam" id="PF13439"/>
    </source>
</evidence>
<reference evidence="2" key="1">
    <citation type="journal article" date="2015" name="Nature">
        <title>Complex archaea that bridge the gap between prokaryotes and eukaryotes.</title>
        <authorList>
            <person name="Spang A."/>
            <person name="Saw J.H."/>
            <person name="Jorgensen S.L."/>
            <person name="Zaremba-Niedzwiedzka K."/>
            <person name="Martijn J."/>
            <person name="Lind A.E."/>
            <person name="van Eijk R."/>
            <person name="Schleper C."/>
            <person name="Guy L."/>
            <person name="Ettema T.J."/>
        </authorList>
    </citation>
    <scope>NUCLEOTIDE SEQUENCE</scope>
</reference>
<dbReference type="SUPFAM" id="SSF53756">
    <property type="entry name" value="UDP-Glycosyltransferase/glycogen phosphorylase"/>
    <property type="match status" value="1"/>
</dbReference>
<comment type="caution">
    <text evidence="2">The sequence shown here is derived from an EMBL/GenBank/DDBJ whole genome shotgun (WGS) entry which is preliminary data.</text>
</comment>
<gene>
    <name evidence="2" type="ORF">LCGC14_3071490</name>
</gene>
<dbReference type="Pfam" id="PF13439">
    <property type="entry name" value="Glyco_transf_4"/>
    <property type="match status" value="1"/>
</dbReference>
<protein>
    <recommendedName>
        <fullName evidence="1">Glycosyltransferase subfamily 4-like N-terminal domain-containing protein</fullName>
    </recommendedName>
</protein>
<organism evidence="2">
    <name type="scientific">marine sediment metagenome</name>
    <dbReference type="NCBI Taxonomy" id="412755"/>
    <lineage>
        <taxon>unclassified sequences</taxon>
        <taxon>metagenomes</taxon>
        <taxon>ecological metagenomes</taxon>
    </lineage>
</organism>
<dbReference type="AlphaFoldDB" id="A0A0F8YNJ6"/>
<dbReference type="Gene3D" id="3.40.50.2000">
    <property type="entry name" value="Glycogen Phosphorylase B"/>
    <property type="match status" value="1"/>
</dbReference>
<feature type="domain" description="Glycosyltransferase subfamily 4-like N-terminal" evidence="1">
    <location>
        <begin position="34"/>
        <end position="201"/>
    </location>
</feature>
<accession>A0A0F8YNJ6</accession>
<dbReference type="InterPro" id="IPR028098">
    <property type="entry name" value="Glyco_trans_4-like_N"/>
</dbReference>
<dbReference type="EMBL" id="LAZR01065347">
    <property type="protein sequence ID" value="KKK55744.1"/>
    <property type="molecule type" value="Genomic_DNA"/>
</dbReference>
<proteinExistence type="predicted"/>